<feature type="chain" id="PRO_5013565991" description="DUF4157 domain-containing protein" evidence="1">
    <location>
        <begin position="21"/>
        <end position="314"/>
    </location>
</feature>
<evidence type="ECO:0000256" key="1">
    <source>
        <dbReference type="SAM" id="SignalP"/>
    </source>
</evidence>
<proteinExistence type="predicted"/>
<keyword evidence="1" id="KW-0732">Signal</keyword>
<gene>
    <name evidence="2" type="ORF">CRD36_05025</name>
</gene>
<reference evidence="2 3" key="1">
    <citation type="submission" date="2017-10" db="EMBL/GenBank/DDBJ databases">
        <title>Frigbacter circumglobatus gen. nov. sp. nov., isolated from sediment cultured in situ.</title>
        <authorList>
            <person name="Zhao Z."/>
        </authorList>
    </citation>
    <scope>NUCLEOTIDE SEQUENCE [LARGE SCALE GENOMIC DNA]</scope>
    <source>
        <strain evidence="2 3">ZYL</strain>
    </source>
</reference>
<sequence length="314" mass="34740">MKRFLLLLTLPFCTSPLAHAAEKAFTFANVKTGQTILTADDNYMNRMGAAEIAIRTGSTTADKTAADLKAQYKANVLEWTPAEKKQISDLVAANQERLDLIEHLLPKKVTFVKVTKNVEGGLPHTRDNAIVLPTNSGPLTEKLFYHELFHVLSRTQKHQHDTLYGLIGFAPCDYHGNEEVNAKSLTNPDVPAEGYYLPVTLDGKSSAVMTFLYAAFPAFDPTVERGFGGHFGFGLLKVDTQDGVCTVDTDAEGRAQILKPENVPDFFAAIGKNTNYIIHPEEVLADNFVFVMTEKTDLPNPEIPARLKDWLTKK</sequence>
<dbReference type="AlphaFoldDB" id="A0A2G4YX71"/>
<keyword evidence="3" id="KW-1185">Reference proteome</keyword>
<dbReference type="InParanoid" id="A0A2G4YX71"/>
<evidence type="ECO:0008006" key="4">
    <source>
        <dbReference type="Google" id="ProtNLM"/>
    </source>
</evidence>
<dbReference type="EMBL" id="PDEM01000009">
    <property type="protein sequence ID" value="PHZ86036.1"/>
    <property type="molecule type" value="Genomic_DNA"/>
</dbReference>
<accession>A0A2G4YX71</accession>
<dbReference type="OrthoDB" id="9204554at2"/>
<organism evidence="2 3">
    <name type="scientific">Paremcibacter congregatus</name>
    <dbReference type="NCBI Taxonomy" id="2043170"/>
    <lineage>
        <taxon>Bacteria</taxon>
        <taxon>Pseudomonadati</taxon>
        <taxon>Pseudomonadota</taxon>
        <taxon>Alphaproteobacteria</taxon>
        <taxon>Emcibacterales</taxon>
        <taxon>Emcibacteraceae</taxon>
        <taxon>Paremcibacter</taxon>
    </lineage>
</organism>
<feature type="signal peptide" evidence="1">
    <location>
        <begin position="1"/>
        <end position="20"/>
    </location>
</feature>
<evidence type="ECO:0000313" key="2">
    <source>
        <dbReference type="EMBL" id="PHZ86036.1"/>
    </source>
</evidence>
<name>A0A2G4YX71_9PROT</name>
<evidence type="ECO:0000313" key="3">
    <source>
        <dbReference type="Proteomes" id="UP000229730"/>
    </source>
</evidence>
<protein>
    <recommendedName>
        <fullName evidence="4">DUF4157 domain-containing protein</fullName>
    </recommendedName>
</protein>
<comment type="caution">
    <text evidence="2">The sequence shown here is derived from an EMBL/GenBank/DDBJ whole genome shotgun (WGS) entry which is preliminary data.</text>
</comment>
<dbReference type="Proteomes" id="UP000229730">
    <property type="component" value="Unassembled WGS sequence"/>
</dbReference>
<dbReference type="RefSeq" id="WP_099471620.1">
    <property type="nucleotide sequence ID" value="NZ_CP041025.1"/>
</dbReference>